<dbReference type="PANTHER" id="PTHR22893">
    <property type="entry name" value="NADH OXIDOREDUCTASE-RELATED"/>
    <property type="match status" value="1"/>
</dbReference>
<protein>
    <recommendedName>
        <fullName evidence="1">NADH:flavin oxidoreductase/NADH oxidase N-terminal domain-containing protein</fullName>
    </recommendedName>
</protein>
<dbReference type="OrthoDB" id="276546at2759"/>
<dbReference type="Pfam" id="PF00724">
    <property type="entry name" value="Oxidored_FMN"/>
    <property type="match status" value="1"/>
</dbReference>
<evidence type="ECO:0000313" key="3">
    <source>
        <dbReference type="Proteomes" id="UP000654370"/>
    </source>
</evidence>
<dbReference type="InterPro" id="IPR045247">
    <property type="entry name" value="Oye-like"/>
</dbReference>
<dbReference type="InterPro" id="IPR001155">
    <property type="entry name" value="OxRdtase_FMN_N"/>
</dbReference>
<dbReference type="InterPro" id="IPR013785">
    <property type="entry name" value="Aldolase_TIM"/>
</dbReference>
<name>A0A8H7PDI0_MORIS</name>
<dbReference type="FunFam" id="3.20.20.70:FF:000138">
    <property type="entry name" value="NADPH dehydrogenase 1"/>
    <property type="match status" value="1"/>
</dbReference>
<dbReference type="GO" id="GO:0016491">
    <property type="term" value="F:oxidoreductase activity"/>
    <property type="evidence" value="ECO:0007669"/>
    <property type="project" value="InterPro"/>
</dbReference>
<feature type="domain" description="NADH:flavin oxidoreductase/NADH oxidase N-terminal" evidence="1">
    <location>
        <begin position="8"/>
        <end position="334"/>
    </location>
</feature>
<dbReference type="CDD" id="cd02933">
    <property type="entry name" value="OYE_like_FMN"/>
    <property type="match status" value="1"/>
</dbReference>
<reference evidence="2" key="1">
    <citation type="submission" date="2020-12" db="EMBL/GenBank/DDBJ databases">
        <title>Metabolic potential, ecology and presence of endohyphal bacteria is reflected in genomic diversity of Mucoromycotina.</title>
        <authorList>
            <person name="Muszewska A."/>
            <person name="Okrasinska A."/>
            <person name="Steczkiewicz K."/>
            <person name="Drgas O."/>
            <person name="Orlowska M."/>
            <person name="Perlinska-Lenart U."/>
            <person name="Aleksandrzak-Piekarczyk T."/>
            <person name="Szatraj K."/>
            <person name="Zielenkiewicz U."/>
            <person name="Pilsyk S."/>
            <person name="Malc E."/>
            <person name="Mieczkowski P."/>
            <person name="Kruszewska J.S."/>
            <person name="Biernat P."/>
            <person name="Pawlowska J."/>
        </authorList>
    </citation>
    <scope>NUCLEOTIDE SEQUENCE</scope>
    <source>
        <strain evidence="2">WA0000067209</strain>
    </source>
</reference>
<keyword evidence="3" id="KW-1185">Reference proteome</keyword>
<dbReference type="Proteomes" id="UP000654370">
    <property type="component" value="Unassembled WGS sequence"/>
</dbReference>
<gene>
    <name evidence="2" type="ORF">INT43_001387</name>
</gene>
<accession>A0A8H7PDI0</accession>
<comment type="caution">
    <text evidence="2">The sequence shown here is derived from an EMBL/GenBank/DDBJ whole genome shotgun (WGS) entry which is preliminary data.</text>
</comment>
<organism evidence="2 3">
    <name type="scientific">Mortierella isabellina</name>
    <name type="common">Filamentous fungus</name>
    <name type="synonym">Umbelopsis isabellina</name>
    <dbReference type="NCBI Taxonomy" id="91625"/>
    <lineage>
        <taxon>Eukaryota</taxon>
        <taxon>Fungi</taxon>
        <taxon>Fungi incertae sedis</taxon>
        <taxon>Mucoromycota</taxon>
        <taxon>Mucoromycotina</taxon>
        <taxon>Umbelopsidomycetes</taxon>
        <taxon>Umbelopsidales</taxon>
        <taxon>Umbelopsidaceae</taxon>
        <taxon>Umbelopsis</taxon>
    </lineage>
</organism>
<dbReference type="SUPFAM" id="SSF51395">
    <property type="entry name" value="FMN-linked oxidoreductases"/>
    <property type="match status" value="1"/>
</dbReference>
<dbReference type="Gene3D" id="3.20.20.70">
    <property type="entry name" value="Aldolase class I"/>
    <property type="match status" value="1"/>
</dbReference>
<dbReference type="AlphaFoldDB" id="A0A8H7PDI0"/>
<dbReference type="EMBL" id="JAEPQZ010000018">
    <property type="protein sequence ID" value="KAG2171911.1"/>
    <property type="molecule type" value="Genomic_DNA"/>
</dbReference>
<evidence type="ECO:0000313" key="2">
    <source>
        <dbReference type="EMBL" id="KAG2171911.1"/>
    </source>
</evidence>
<evidence type="ECO:0000259" key="1">
    <source>
        <dbReference type="Pfam" id="PF00724"/>
    </source>
</evidence>
<sequence>MASATSSNLFKPIQLGNKTLKHRVAMAPLTRFRADDDHVPTDLSKTYYEQRASDGGLIITEATFISEQAGHYPNVPGIWSNDQIKAWKKITDAVHVKGGIIYLQLWHLGRADGVPNVSASAIALPTAEGKEPNVPRALETSEIPQIVDQYKQAALNSIEAGFDGVVIHSANGYFLDQFLQSNSNKRTDKYGGSAENRARIVLETIEAVSNAVGQERTAIRFSPYSHFQDMHDANPVETFSLLTQAVQDRFPNLAYLHFVEPRISGDSDAEHDSAQSLKPFHDIWKGVFLRAGGLTLESAIAAAEKNEKEVLVFGRAFLANPDLPLRFKNGWELNQYKRDTFYANKSPVGYIDYPFYSEKTQA</sequence>
<dbReference type="GO" id="GO:0010181">
    <property type="term" value="F:FMN binding"/>
    <property type="evidence" value="ECO:0007669"/>
    <property type="project" value="InterPro"/>
</dbReference>
<proteinExistence type="predicted"/>
<dbReference type="PANTHER" id="PTHR22893:SF91">
    <property type="entry name" value="NADPH DEHYDROGENASE 2-RELATED"/>
    <property type="match status" value="1"/>
</dbReference>